<accession>A0A6N7R371</accession>
<protein>
    <submittedName>
        <fullName evidence="1">DUF4177 domain-containing protein</fullName>
    </submittedName>
</protein>
<reference evidence="1 2" key="1">
    <citation type="submission" date="2019-10" db="EMBL/GenBank/DDBJ databases">
        <title>Gracilibacillus salitolerans sp. nov., a moderate halophile isolated from a saline soil in northwest China.</title>
        <authorList>
            <person name="Gan L."/>
        </authorList>
    </citation>
    <scope>NUCLEOTIDE SEQUENCE [LARGE SCALE GENOMIC DNA]</scope>
    <source>
        <strain evidence="1 2">TP2-8</strain>
    </source>
</reference>
<gene>
    <name evidence="1" type="ORF">GH885_10480</name>
</gene>
<dbReference type="EMBL" id="WJEE01000020">
    <property type="protein sequence ID" value="MRI66756.1"/>
    <property type="molecule type" value="Genomic_DNA"/>
</dbReference>
<evidence type="ECO:0000313" key="2">
    <source>
        <dbReference type="Proteomes" id="UP000435187"/>
    </source>
</evidence>
<sequence length="54" mass="6364">MNQYEYRVEDIQIQLKANTNFSEVMTDKLNALGREGWELSGVNGMVFYFKREVT</sequence>
<organism evidence="1 2">
    <name type="scientific">Gracilibacillus thailandensis</name>
    <dbReference type="NCBI Taxonomy" id="563735"/>
    <lineage>
        <taxon>Bacteria</taxon>
        <taxon>Bacillati</taxon>
        <taxon>Bacillota</taxon>
        <taxon>Bacilli</taxon>
        <taxon>Bacillales</taxon>
        <taxon>Bacillaceae</taxon>
        <taxon>Gracilibacillus</taxon>
    </lineage>
</organism>
<dbReference type="AlphaFoldDB" id="A0A6N7R371"/>
<comment type="caution">
    <text evidence="1">The sequence shown here is derived from an EMBL/GenBank/DDBJ whole genome shotgun (WGS) entry which is preliminary data.</text>
</comment>
<keyword evidence="2" id="KW-1185">Reference proteome</keyword>
<dbReference type="RefSeq" id="WP_163578622.1">
    <property type="nucleotide sequence ID" value="NZ_JBHUMW010000011.1"/>
</dbReference>
<dbReference type="Proteomes" id="UP000435187">
    <property type="component" value="Unassembled WGS sequence"/>
</dbReference>
<proteinExistence type="predicted"/>
<evidence type="ECO:0000313" key="1">
    <source>
        <dbReference type="EMBL" id="MRI66756.1"/>
    </source>
</evidence>
<name>A0A6N7R371_9BACI</name>